<gene>
    <name evidence="2" type="ORF">I7I52_04169</name>
</gene>
<keyword evidence="1" id="KW-1133">Transmembrane helix</keyword>
<evidence type="ECO:0000313" key="2">
    <source>
        <dbReference type="EMBL" id="KAG5305489.1"/>
    </source>
</evidence>
<keyword evidence="1" id="KW-0812">Transmembrane</keyword>
<protein>
    <submittedName>
        <fullName evidence="2">Uncharacterized protein</fullName>
    </submittedName>
</protein>
<dbReference type="EMBL" id="JAEVHI010000001">
    <property type="protein sequence ID" value="KAG5305489.1"/>
    <property type="molecule type" value="Genomic_DNA"/>
</dbReference>
<organism evidence="2 3">
    <name type="scientific">Ajellomyces capsulatus</name>
    <name type="common">Darling's disease fungus</name>
    <name type="synonym">Histoplasma capsulatum</name>
    <dbReference type="NCBI Taxonomy" id="5037"/>
    <lineage>
        <taxon>Eukaryota</taxon>
        <taxon>Fungi</taxon>
        <taxon>Dikarya</taxon>
        <taxon>Ascomycota</taxon>
        <taxon>Pezizomycotina</taxon>
        <taxon>Eurotiomycetes</taxon>
        <taxon>Eurotiomycetidae</taxon>
        <taxon>Onygenales</taxon>
        <taxon>Ajellomycetaceae</taxon>
        <taxon>Histoplasma</taxon>
    </lineage>
</organism>
<feature type="transmembrane region" description="Helical" evidence="1">
    <location>
        <begin position="137"/>
        <end position="159"/>
    </location>
</feature>
<comment type="caution">
    <text evidence="2">The sequence shown here is derived from an EMBL/GenBank/DDBJ whole genome shotgun (WGS) entry which is preliminary data.</text>
</comment>
<dbReference type="Proteomes" id="UP000670092">
    <property type="component" value="Unassembled WGS sequence"/>
</dbReference>
<keyword evidence="1" id="KW-0472">Membrane</keyword>
<feature type="transmembrane region" description="Helical" evidence="1">
    <location>
        <begin position="171"/>
        <end position="197"/>
    </location>
</feature>
<reference evidence="2 3" key="1">
    <citation type="submission" date="2021-01" db="EMBL/GenBank/DDBJ databases">
        <title>Chromosome-level genome assembly of a human fungal pathogen reveals clustering of transcriptionally co-regulated genes.</title>
        <authorList>
            <person name="Voorhies M."/>
            <person name="Cohen S."/>
            <person name="Shea T.P."/>
            <person name="Petrus S."/>
            <person name="Munoz J.F."/>
            <person name="Poplawski S."/>
            <person name="Goldman W.E."/>
            <person name="Michael T."/>
            <person name="Cuomo C.A."/>
            <person name="Sil A."/>
            <person name="Beyhan S."/>
        </authorList>
    </citation>
    <scope>NUCLEOTIDE SEQUENCE [LARGE SCALE GENOMIC DNA]</scope>
    <source>
        <strain evidence="2 3">G184AR</strain>
    </source>
</reference>
<dbReference type="AlphaFoldDB" id="A0A8H7ZDD8"/>
<name>A0A8H7ZDD8_AJECA</name>
<accession>A0A8H7ZDD8</accession>
<proteinExistence type="predicted"/>
<dbReference type="VEuPathDB" id="FungiDB:I7I52_04169"/>
<sequence>MRGNRCLSLGFLWRLCFTPRIPCGLAPFLLSLLPRPKQVIRWLRIALPPRHFLTACCLLPVVAVHVLNHHQQQQQQTAAAAALFTLCLSFPHALTSPSPLCLNFYFARGVTFGIRPLISFALSDVPSTAERSVGGTLLFFLSISCSAPHFYSFCPFLLCIIPPPNQFGIDLFLICFSLLCSSIAAVLVKSTFFIFYFHFFTSSSSPLLAPERL</sequence>
<evidence type="ECO:0000256" key="1">
    <source>
        <dbReference type="SAM" id="Phobius"/>
    </source>
</evidence>
<evidence type="ECO:0000313" key="3">
    <source>
        <dbReference type="Proteomes" id="UP000670092"/>
    </source>
</evidence>